<feature type="domain" description="YdbS-like PH" evidence="2">
    <location>
        <begin position="73"/>
        <end position="147"/>
    </location>
</feature>
<dbReference type="Pfam" id="PF03703">
    <property type="entry name" value="bPH_2"/>
    <property type="match status" value="3"/>
</dbReference>
<evidence type="ECO:0000259" key="2">
    <source>
        <dbReference type="Pfam" id="PF03703"/>
    </source>
</evidence>
<evidence type="ECO:0000313" key="3">
    <source>
        <dbReference type="EMBL" id="MBM3282095.1"/>
    </source>
</evidence>
<feature type="transmembrane region" description="Helical" evidence="1">
    <location>
        <begin position="185"/>
        <end position="206"/>
    </location>
</feature>
<comment type="caution">
    <text evidence="3">The sequence shown here is derived from an EMBL/GenBank/DDBJ whole genome shotgun (WGS) entry which is preliminary data.</text>
</comment>
<keyword evidence="1" id="KW-1133">Transmembrane helix</keyword>
<dbReference type="InterPro" id="IPR005182">
    <property type="entry name" value="YdbS-like_PH"/>
</dbReference>
<keyword evidence="1" id="KW-0472">Membrane</keyword>
<feature type="domain" description="YdbS-like PH" evidence="2">
    <location>
        <begin position="241"/>
        <end position="314"/>
    </location>
</feature>
<name>A0A8T4CAD4_9ARCH</name>
<reference evidence="3" key="1">
    <citation type="submission" date="2019-03" db="EMBL/GenBank/DDBJ databases">
        <title>Lake Tanganyika Metagenome-Assembled Genomes (MAGs).</title>
        <authorList>
            <person name="Tran P."/>
        </authorList>
    </citation>
    <scope>NUCLEOTIDE SEQUENCE</scope>
    <source>
        <strain evidence="3">M_DeepCast_50m_m2_156</strain>
    </source>
</reference>
<feature type="transmembrane region" description="Helical" evidence="1">
    <location>
        <begin position="361"/>
        <end position="380"/>
    </location>
</feature>
<feature type="transmembrane region" description="Helical" evidence="1">
    <location>
        <begin position="20"/>
        <end position="42"/>
    </location>
</feature>
<dbReference type="PANTHER" id="PTHR34473">
    <property type="entry name" value="UPF0699 TRANSMEMBRANE PROTEIN YDBS"/>
    <property type="match status" value="1"/>
</dbReference>
<accession>A0A8T4CAD4</accession>
<dbReference type="Proteomes" id="UP000774699">
    <property type="component" value="Unassembled WGS sequence"/>
</dbReference>
<dbReference type="AlphaFoldDB" id="A0A8T4CAD4"/>
<gene>
    <name evidence="3" type="ORF">FJY86_02015</name>
</gene>
<feature type="domain" description="YdbS-like PH" evidence="2">
    <location>
        <begin position="412"/>
        <end position="490"/>
    </location>
</feature>
<dbReference type="EMBL" id="VGJJ01000010">
    <property type="protein sequence ID" value="MBM3282095.1"/>
    <property type="molecule type" value="Genomic_DNA"/>
</dbReference>
<proteinExistence type="predicted"/>
<sequence length="498" mass="57167">MLSVENTFRPSWKGWFTGKLLGTLVAAIGAFLFSAVILVFSSETVDPLVVFFGYAFIAIGFYHLSVIANFFVFRVQLSDRGLFTMEGIFRKSQRVLLYSQIQNVETSQTFWEKILKLKHVQISTMSSRSFASNLSKYAFSETDADKIIALVYDQMKSSSEKKMVVERAAKEDANPYPIHAFKVGFTFFAVFVGLWTALAIFLISLTPSIQDFSFMMLTILVALIPAGILWGYNYLELNSIRYYFLKKDFHTQTGFFSRYTKSSPYENIRDILISQSLYIRIVGLGELSLETGKFDDYVSDSDSRSQPYALKLQRSIPALSISDAYSLRDDFFRILKLKTNFLSPSLVEKFPLLNVKPIKKWVGWVIGGVVLWFLVVAQSYFNELSIPPWGIYFAVIICVLLAAKLVHEYAYWKVYYYNASSDILVIRKGVFHRKEIAIPFSKIENIYLDQDVFDRAFGLWDLHFETPTLRSSMEAHIDGLSEKDGMTLRDMLLKQIKQ</sequence>
<dbReference type="PANTHER" id="PTHR34473:SF2">
    <property type="entry name" value="UPF0699 TRANSMEMBRANE PROTEIN YDBT"/>
    <property type="match status" value="1"/>
</dbReference>
<organism evidence="3 4">
    <name type="scientific">Candidatus Iainarchaeum sp</name>
    <dbReference type="NCBI Taxonomy" id="3101447"/>
    <lineage>
        <taxon>Archaea</taxon>
        <taxon>Candidatus Iainarchaeota</taxon>
        <taxon>Candidatus Iainarchaeia</taxon>
        <taxon>Candidatus Iainarchaeales</taxon>
        <taxon>Candidatus Iainarchaeaceae</taxon>
        <taxon>Candidatus Iainarchaeum</taxon>
    </lineage>
</organism>
<protein>
    <recommendedName>
        <fullName evidence="2">YdbS-like PH domain-containing protein</fullName>
    </recommendedName>
</protein>
<feature type="transmembrane region" description="Helical" evidence="1">
    <location>
        <begin position="212"/>
        <end position="235"/>
    </location>
</feature>
<evidence type="ECO:0000313" key="4">
    <source>
        <dbReference type="Proteomes" id="UP000774699"/>
    </source>
</evidence>
<feature type="transmembrane region" description="Helical" evidence="1">
    <location>
        <begin position="386"/>
        <end position="406"/>
    </location>
</feature>
<feature type="transmembrane region" description="Helical" evidence="1">
    <location>
        <begin position="48"/>
        <end position="73"/>
    </location>
</feature>
<evidence type="ECO:0000256" key="1">
    <source>
        <dbReference type="SAM" id="Phobius"/>
    </source>
</evidence>
<keyword evidence="1" id="KW-0812">Transmembrane</keyword>